<evidence type="ECO:0000313" key="4">
    <source>
        <dbReference type="WBParaSite" id="NBR_0001951901-mRNA-1"/>
    </source>
</evidence>
<reference evidence="4" key="1">
    <citation type="submission" date="2017-02" db="UniProtKB">
        <authorList>
            <consortium name="WormBaseParasite"/>
        </authorList>
    </citation>
    <scope>IDENTIFICATION</scope>
</reference>
<feature type="transmembrane region" description="Helical" evidence="1">
    <location>
        <begin position="101"/>
        <end position="119"/>
    </location>
</feature>
<dbReference type="EMBL" id="UYSL01024248">
    <property type="protein sequence ID" value="VDL83254.1"/>
    <property type="molecule type" value="Genomic_DNA"/>
</dbReference>
<evidence type="ECO:0000313" key="2">
    <source>
        <dbReference type="EMBL" id="VDL83254.1"/>
    </source>
</evidence>
<dbReference type="WBParaSite" id="NBR_0001951901-mRNA-1">
    <property type="protein sequence ID" value="NBR_0001951901-mRNA-1"/>
    <property type="gene ID" value="NBR_0001951901"/>
</dbReference>
<keyword evidence="3" id="KW-1185">Reference proteome</keyword>
<gene>
    <name evidence="2" type="ORF">NBR_LOCUS19520</name>
</gene>
<keyword evidence="1" id="KW-0812">Transmembrane</keyword>
<evidence type="ECO:0000256" key="1">
    <source>
        <dbReference type="SAM" id="Phobius"/>
    </source>
</evidence>
<name>A0A0N4YQJ7_NIPBR</name>
<proteinExistence type="predicted"/>
<keyword evidence="1" id="KW-1133">Transmembrane helix</keyword>
<organism evidence="4">
    <name type="scientific">Nippostrongylus brasiliensis</name>
    <name type="common">Rat hookworm</name>
    <dbReference type="NCBI Taxonomy" id="27835"/>
    <lineage>
        <taxon>Eukaryota</taxon>
        <taxon>Metazoa</taxon>
        <taxon>Ecdysozoa</taxon>
        <taxon>Nematoda</taxon>
        <taxon>Chromadorea</taxon>
        <taxon>Rhabditida</taxon>
        <taxon>Rhabditina</taxon>
        <taxon>Rhabditomorpha</taxon>
        <taxon>Strongyloidea</taxon>
        <taxon>Heligmosomidae</taxon>
        <taxon>Nippostrongylus</taxon>
    </lineage>
</organism>
<protein>
    <submittedName>
        <fullName evidence="4">G_PROTEIN_RECEP_F3_4 domain-containing protein</fullName>
    </submittedName>
</protein>
<accession>A0A0N4YQJ7</accession>
<feature type="transmembrane region" description="Helical" evidence="1">
    <location>
        <begin position="75"/>
        <end position="94"/>
    </location>
</feature>
<reference evidence="2 3" key="2">
    <citation type="submission" date="2018-11" db="EMBL/GenBank/DDBJ databases">
        <authorList>
            <consortium name="Pathogen Informatics"/>
        </authorList>
    </citation>
    <scope>NUCLEOTIDE SEQUENCE [LARGE SCALE GENOMIC DNA]</scope>
</reference>
<dbReference type="AlphaFoldDB" id="A0A0N4YQJ7"/>
<sequence>MHCELSSENAGDEVVTVSSVRDLRPESQMVRIGTELGRLSSLFFSQQSPIFCFPFLTGEFPECALHLKYAADWHFALLSVFLPSVLIVALVFFAQWKRRKVQVLVSLAAIMCMLILVSLKLPVAKKTELFKSALHSCPPPTKFAGSIPVKFHG</sequence>
<keyword evidence="1" id="KW-0472">Membrane</keyword>
<dbReference type="Proteomes" id="UP000271162">
    <property type="component" value="Unassembled WGS sequence"/>
</dbReference>
<evidence type="ECO:0000313" key="3">
    <source>
        <dbReference type="Proteomes" id="UP000271162"/>
    </source>
</evidence>